<reference evidence="11 12" key="1">
    <citation type="submission" date="2020-07" db="EMBL/GenBank/DDBJ databases">
        <title>Complete genome and description of Selenomonas timonensis sp. nov., a new bacterium isolated from a gingivitis subject.</title>
        <authorList>
            <person name="Antezack A."/>
        </authorList>
    </citation>
    <scope>NUCLEOTIDE SEQUENCE [LARGE SCALE GENOMIC DNA]</scope>
    <source>
        <strain evidence="11 12">Marseille-Q3039</strain>
    </source>
</reference>
<feature type="coiled-coil region" evidence="7">
    <location>
        <begin position="261"/>
        <end position="309"/>
    </location>
</feature>
<keyword evidence="3" id="KW-1003">Cell membrane</keyword>
<feature type="transmembrane region" description="Helical" evidence="8">
    <location>
        <begin position="22"/>
        <end position="42"/>
    </location>
</feature>
<dbReference type="RefSeq" id="WP_185980494.1">
    <property type="nucleotide sequence ID" value="NZ_CP060204.1"/>
</dbReference>
<evidence type="ECO:0000256" key="7">
    <source>
        <dbReference type="SAM" id="Coils"/>
    </source>
</evidence>
<dbReference type="GO" id="GO:0005886">
    <property type="term" value="C:plasma membrane"/>
    <property type="evidence" value="ECO:0007669"/>
    <property type="project" value="UniProtKB-SubCell"/>
</dbReference>
<accession>A0A7G7VK80</accession>
<dbReference type="InterPro" id="IPR032807">
    <property type="entry name" value="GNVR"/>
</dbReference>
<evidence type="ECO:0000256" key="4">
    <source>
        <dbReference type="ARBA" id="ARBA00022692"/>
    </source>
</evidence>
<evidence type="ECO:0000313" key="12">
    <source>
        <dbReference type="Proteomes" id="UP000515480"/>
    </source>
</evidence>
<dbReference type="GO" id="GO:0004713">
    <property type="term" value="F:protein tyrosine kinase activity"/>
    <property type="evidence" value="ECO:0007669"/>
    <property type="project" value="TreeGrafter"/>
</dbReference>
<dbReference type="Pfam" id="PF13807">
    <property type="entry name" value="GNVR"/>
    <property type="match status" value="1"/>
</dbReference>
<evidence type="ECO:0000256" key="2">
    <source>
        <dbReference type="ARBA" id="ARBA00006683"/>
    </source>
</evidence>
<keyword evidence="6 8" id="KW-0472">Membrane</keyword>
<evidence type="ECO:0000256" key="8">
    <source>
        <dbReference type="SAM" id="Phobius"/>
    </source>
</evidence>
<comment type="similarity">
    <text evidence="2">Belongs to the CpsC/CapA family.</text>
</comment>
<evidence type="ECO:0000259" key="9">
    <source>
        <dbReference type="Pfam" id="PF02706"/>
    </source>
</evidence>
<dbReference type="Proteomes" id="UP000515480">
    <property type="component" value="Chromosome"/>
</dbReference>
<evidence type="ECO:0000313" key="11">
    <source>
        <dbReference type="EMBL" id="QNH54523.1"/>
    </source>
</evidence>
<keyword evidence="4 8" id="KW-0812">Transmembrane</keyword>
<keyword evidence="12" id="KW-1185">Reference proteome</keyword>
<feature type="domain" description="Tyrosine-protein kinase G-rich" evidence="10">
    <location>
        <begin position="367"/>
        <end position="442"/>
    </location>
</feature>
<keyword evidence="5 8" id="KW-1133">Transmembrane helix</keyword>
<organism evidence="11 12">
    <name type="scientific">Selenomonas timonae</name>
    <dbReference type="NCBI Taxonomy" id="2754044"/>
    <lineage>
        <taxon>Bacteria</taxon>
        <taxon>Bacillati</taxon>
        <taxon>Bacillota</taxon>
        <taxon>Negativicutes</taxon>
        <taxon>Selenomonadales</taxon>
        <taxon>Selenomonadaceae</taxon>
        <taxon>Selenomonas</taxon>
    </lineage>
</organism>
<dbReference type="Pfam" id="PF02706">
    <property type="entry name" value="Wzz"/>
    <property type="match status" value="1"/>
</dbReference>
<dbReference type="InterPro" id="IPR050445">
    <property type="entry name" value="Bact_polysacc_biosynth/exp"/>
</dbReference>
<evidence type="ECO:0000256" key="5">
    <source>
        <dbReference type="ARBA" id="ARBA00022989"/>
    </source>
</evidence>
<evidence type="ECO:0000259" key="10">
    <source>
        <dbReference type="Pfam" id="PF13807"/>
    </source>
</evidence>
<evidence type="ECO:0000256" key="3">
    <source>
        <dbReference type="ARBA" id="ARBA00022475"/>
    </source>
</evidence>
<dbReference type="KEGG" id="stim:H1B31_00660"/>
<evidence type="ECO:0000256" key="1">
    <source>
        <dbReference type="ARBA" id="ARBA00004651"/>
    </source>
</evidence>
<dbReference type="PANTHER" id="PTHR32309:SF13">
    <property type="entry name" value="FERRIC ENTEROBACTIN TRANSPORT PROTEIN FEPE"/>
    <property type="match status" value="1"/>
</dbReference>
<sequence length="448" mass="49216">MEHNEDTIDLSRLFRVMGDHKTVVFGIVGACTLVALVISLILPKQYESTTLVQTRTATKVDISGAAAAMAALGFGGGSVSSPTMNYMELMKSRTVLEPIIDSLDFDSDERPDTKKFAKKYLDIKNTKGTNLIEVTALGDTPEEAQRISQAVVDNFLLMQTDKNQQTQSLLMQFLDDRISGTKKEAEEAEAKLAAFSREHKVYSPDDQAKAAIEQMAAFDKAISEVVVEAKSAQASLDVANEKLGEQKSASRAYSISDNTTVQKIRDQIVAKRVEIVGLEQKYTDLHPSVQQARKELEQLQRSLDAEVLATVESNATTLNPTQSQLLSKGALAAVNLAVATASESALKEQQAKKEAELGSFPDDVMDYMRLSRDSKVKNEVYLNLVKQYEQNKIQSAMESMDIQIIDPANLPDIEKPVAPRKKLITAIGFVVGVLLAMGYSLLAYRREA</sequence>
<protein>
    <submittedName>
        <fullName evidence="11">GumC family protein</fullName>
    </submittedName>
</protein>
<dbReference type="InterPro" id="IPR003856">
    <property type="entry name" value="LPS_length_determ_N"/>
</dbReference>
<feature type="transmembrane region" description="Helical" evidence="8">
    <location>
        <begin position="423"/>
        <end position="444"/>
    </location>
</feature>
<gene>
    <name evidence="11" type="ORF">H1B31_00660</name>
</gene>
<dbReference type="PANTHER" id="PTHR32309">
    <property type="entry name" value="TYROSINE-PROTEIN KINASE"/>
    <property type="match status" value="1"/>
</dbReference>
<feature type="coiled-coil region" evidence="7">
    <location>
        <begin position="171"/>
        <end position="198"/>
    </location>
</feature>
<name>A0A7G7VK80_9FIRM</name>
<dbReference type="EMBL" id="CP060204">
    <property type="protein sequence ID" value="QNH54523.1"/>
    <property type="molecule type" value="Genomic_DNA"/>
</dbReference>
<comment type="subcellular location">
    <subcellularLocation>
        <location evidence="1">Cell membrane</location>
        <topology evidence="1">Multi-pass membrane protein</topology>
    </subcellularLocation>
</comment>
<keyword evidence="7" id="KW-0175">Coiled coil</keyword>
<feature type="transmembrane region" description="Helical" evidence="8">
    <location>
        <begin position="62"/>
        <end position="83"/>
    </location>
</feature>
<dbReference type="AlphaFoldDB" id="A0A7G7VK80"/>
<feature type="domain" description="Polysaccharide chain length determinant N-terminal" evidence="9">
    <location>
        <begin position="6"/>
        <end position="103"/>
    </location>
</feature>
<evidence type="ECO:0000256" key="6">
    <source>
        <dbReference type="ARBA" id="ARBA00023136"/>
    </source>
</evidence>
<proteinExistence type="inferred from homology"/>